<evidence type="ECO:0000313" key="4">
    <source>
        <dbReference type="Proteomes" id="UP001225042"/>
    </source>
</evidence>
<evidence type="ECO:0000256" key="2">
    <source>
        <dbReference type="SAM" id="Phobius"/>
    </source>
</evidence>
<accession>A0AAW8H805</accession>
<dbReference type="Proteomes" id="UP001225042">
    <property type="component" value="Unassembled WGS sequence"/>
</dbReference>
<dbReference type="Pfam" id="PF03526">
    <property type="entry name" value="Microcin"/>
    <property type="match status" value="1"/>
</dbReference>
<evidence type="ECO:0000313" key="3">
    <source>
        <dbReference type="EMBL" id="MDQ2256398.1"/>
    </source>
</evidence>
<name>A0AAW8H805_9ENTR</name>
<feature type="transmembrane region" description="Helical" evidence="2">
    <location>
        <begin position="82"/>
        <end position="106"/>
    </location>
</feature>
<sequence length="111" mass="12482">MTLKYYLGNLCLGLVVFGIIAFGWHDEPQTTAMRTLMGLGLLSGLIFPFAKKAIERIALKYSTREQWTTGFYTETPMKNGLYAVYFLLIFIVAIPVGAIYLLYLTVSKKAT</sequence>
<dbReference type="GO" id="GO:0030153">
    <property type="term" value="P:bacteriocin immunity"/>
    <property type="evidence" value="ECO:0007669"/>
    <property type="project" value="UniProtKB-KW"/>
</dbReference>
<keyword evidence="2" id="KW-0812">Transmembrane</keyword>
<gene>
    <name evidence="3" type="ORF">RBJ67_09585</name>
</gene>
<dbReference type="GO" id="GO:0015643">
    <property type="term" value="F:toxic substance binding"/>
    <property type="evidence" value="ECO:0007669"/>
    <property type="project" value="InterPro"/>
</dbReference>
<dbReference type="AlphaFoldDB" id="A0AAW8H805"/>
<keyword evidence="2" id="KW-1133">Transmembrane helix</keyword>
<comment type="caution">
    <text evidence="3">The sequence shown here is derived from an EMBL/GenBank/DDBJ whole genome shotgun (WGS) entry which is preliminary data.</text>
</comment>
<keyword evidence="2" id="KW-0472">Membrane</keyword>
<dbReference type="RefSeq" id="WP_257273253.1">
    <property type="nucleotide sequence ID" value="NZ_DAMBRZ010000002.1"/>
</dbReference>
<keyword evidence="4" id="KW-1185">Reference proteome</keyword>
<keyword evidence="1" id="KW-0079">Bacteriocin immunity</keyword>
<feature type="transmembrane region" description="Helical" evidence="2">
    <location>
        <begin position="6"/>
        <end position="24"/>
    </location>
</feature>
<dbReference type="EMBL" id="JAVDKS010000003">
    <property type="protein sequence ID" value="MDQ2256398.1"/>
    <property type="molecule type" value="Genomic_DNA"/>
</dbReference>
<proteinExistence type="predicted"/>
<protein>
    <submittedName>
        <fullName evidence="3">Colicin E1 immunity protein</fullName>
    </submittedName>
</protein>
<organism evidence="3 4">
    <name type="scientific">Enterobacter soli</name>
    <dbReference type="NCBI Taxonomy" id="885040"/>
    <lineage>
        <taxon>Bacteria</taxon>
        <taxon>Pseudomonadati</taxon>
        <taxon>Pseudomonadota</taxon>
        <taxon>Gammaproteobacteria</taxon>
        <taxon>Enterobacterales</taxon>
        <taxon>Enterobacteriaceae</taxon>
        <taxon>Enterobacter</taxon>
    </lineage>
</organism>
<dbReference type="InterPro" id="IPR003061">
    <property type="entry name" value="Microcin"/>
</dbReference>
<evidence type="ECO:0000256" key="1">
    <source>
        <dbReference type="ARBA" id="ARBA00023025"/>
    </source>
</evidence>
<reference evidence="3 4" key="1">
    <citation type="submission" date="2023-08" db="EMBL/GenBank/DDBJ databases">
        <authorList>
            <person name="Dale J."/>
        </authorList>
    </citation>
    <scope>NUCLEOTIDE SEQUENCE [LARGE SCALE GENOMIC DNA]</scope>
    <source>
        <strain evidence="3 4">2023EL-00788</strain>
    </source>
</reference>